<name>A0A382IAS6_9ZZZZ</name>
<organism evidence="1">
    <name type="scientific">marine metagenome</name>
    <dbReference type="NCBI Taxonomy" id="408172"/>
    <lineage>
        <taxon>unclassified sequences</taxon>
        <taxon>metagenomes</taxon>
        <taxon>ecological metagenomes</taxon>
    </lineage>
</organism>
<proteinExistence type="predicted"/>
<accession>A0A382IAS6</accession>
<evidence type="ECO:0000313" key="1">
    <source>
        <dbReference type="EMBL" id="SVB96706.1"/>
    </source>
</evidence>
<dbReference type="AlphaFoldDB" id="A0A382IAS6"/>
<feature type="non-terminal residue" evidence="1">
    <location>
        <position position="33"/>
    </location>
</feature>
<protein>
    <submittedName>
        <fullName evidence="1">Uncharacterized protein</fullName>
    </submittedName>
</protein>
<sequence>MGTEGQLPPFGPAFLRQVTPHKSVHLHILGGSE</sequence>
<dbReference type="EMBL" id="UINC01066225">
    <property type="protein sequence ID" value="SVB96706.1"/>
    <property type="molecule type" value="Genomic_DNA"/>
</dbReference>
<gene>
    <name evidence="1" type="ORF">METZ01_LOCUS249560</name>
</gene>
<reference evidence="1" key="1">
    <citation type="submission" date="2018-05" db="EMBL/GenBank/DDBJ databases">
        <authorList>
            <person name="Lanie J.A."/>
            <person name="Ng W.-L."/>
            <person name="Kazmierczak K.M."/>
            <person name="Andrzejewski T.M."/>
            <person name="Davidsen T.M."/>
            <person name="Wayne K.J."/>
            <person name="Tettelin H."/>
            <person name="Glass J.I."/>
            <person name="Rusch D."/>
            <person name="Podicherti R."/>
            <person name="Tsui H.-C.T."/>
            <person name="Winkler M.E."/>
        </authorList>
    </citation>
    <scope>NUCLEOTIDE SEQUENCE</scope>
</reference>